<evidence type="ECO:0000313" key="1">
    <source>
        <dbReference type="EMBL" id="ETJ15856.1"/>
    </source>
</evidence>
<sequence length="55" mass="6236">MWDNMANLEHNATSKTDASIGLLANVPKSILNRIYGKLNIQAYGEEKIELTILYR</sequence>
<proteinExistence type="predicted"/>
<name>W1WD62_9ZZZZ</name>
<dbReference type="EMBL" id="AZMM01018963">
    <property type="protein sequence ID" value="ETJ15856.1"/>
    <property type="molecule type" value="Genomic_DNA"/>
</dbReference>
<gene>
    <name evidence="1" type="ORF">Q604_UNBc4C00182G0001</name>
</gene>
<protein>
    <submittedName>
        <fullName evidence="1">Subtilisin like protein protease</fullName>
    </submittedName>
</protein>
<accession>W1WD62</accession>
<organism evidence="1">
    <name type="scientific">human gut metagenome</name>
    <dbReference type="NCBI Taxonomy" id="408170"/>
    <lineage>
        <taxon>unclassified sequences</taxon>
        <taxon>metagenomes</taxon>
        <taxon>organismal metagenomes</taxon>
    </lineage>
</organism>
<dbReference type="AlphaFoldDB" id="W1WD62"/>
<keyword evidence="1" id="KW-0645">Protease</keyword>
<dbReference type="GO" id="GO:0008233">
    <property type="term" value="F:peptidase activity"/>
    <property type="evidence" value="ECO:0007669"/>
    <property type="project" value="UniProtKB-KW"/>
</dbReference>
<reference evidence="1" key="1">
    <citation type="submission" date="2013-12" db="EMBL/GenBank/DDBJ databases">
        <title>A Varibaculum cambriense genome reconstructed from a premature infant gut community with otherwise low bacterial novelty that shifts toward anaerobic metabolism during the third week of life.</title>
        <authorList>
            <person name="Brown C.T."/>
            <person name="Sharon I."/>
            <person name="Thomas B.C."/>
            <person name="Castelle C.J."/>
            <person name="Morowitz M.J."/>
            <person name="Banfield J.F."/>
        </authorList>
    </citation>
    <scope>NUCLEOTIDE SEQUENCE</scope>
</reference>
<dbReference type="GO" id="GO:0006508">
    <property type="term" value="P:proteolysis"/>
    <property type="evidence" value="ECO:0007669"/>
    <property type="project" value="UniProtKB-KW"/>
</dbReference>
<keyword evidence="1" id="KW-0378">Hydrolase</keyword>
<comment type="caution">
    <text evidence="1">The sequence shown here is derived from an EMBL/GenBank/DDBJ whole genome shotgun (WGS) entry which is preliminary data.</text>
</comment>